<comment type="caution">
    <text evidence="2">The sequence shown here is derived from an EMBL/GenBank/DDBJ whole genome shotgun (WGS) entry which is preliminary data.</text>
</comment>
<organism evidence="2 3">
    <name type="scientific">Paenirhodobacter populi</name>
    <dbReference type="NCBI Taxonomy" id="2306993"/>
    <lineage>
        <taxon>Bacteria</taxon>
        <taxon>Pseudomonadati</taxon>
        <taxon>Pseudomonadota</taxon>
        <taxon>Alphaproteobacteria</taxon>
        <taxon>Rhodobacterales</taxon>
        <taxon>Rhodobacter group</taxon>
        <taxon>Paenirhodobacter</taxon>
    </lineage>
</organism>
<feature type="transmembrane region" description="Helical" evidence="1">
    <location>
        <begin position="12"/>
        <end position="34"/>
    </location>
</feature>
<evidence type="ECO:0008006" key="4">
    <source>
        <dbReference type="Google" id="ProtNLM"/>
    </source>
</evidence>
<gene>
    <name evidence="2" type="ORF">D2T30_02675</name>
</gene>
<evidence type="ECO:0000313" key="3">
    <source>
        <dbReference type="Proteomes" id="UP000284476"/>
    </source>
</evidence>
<reference evidence="2 3" key="2">
    <citation type="submission" date="2019-01" db="EMBL/GenBank/DDBJ databases">
        <authorList>
            <person name="Li Y."/>
        </authorList>
    </citation>
    <scope>NUCLEOTIDE SEQUENCE [LARGE SCALE GENOMIC DNA]</scope>
    <source>
        <strain evidence="2 3">SK2B-1</strain>
    </source>
</reference>
<name>A0A443JU39_9RHOB</name>
<keyword evidence="1" id="KW-0812">Transmembrane</keyword>
<accession>A0A443JU39</accession>
<evidence type="ECO:0000313" key="2">
    <source>
        <dbReference type="EMBL" id="RWR24030.1"/>
    </source>
</evidence>
<sequence>MSGFWRREDGNVAIEGLLGGVLLLGWFMAAYEFYDAFRIKARISSASYTMADLVSRQKAAIGPTYIDGTKRLFDQFVGIRATDRSWLRITLISCPATPEDMQSCDGVSKPMRLDQSHATGGHVALTQETLDARAHRIPMMAAGDSAVVLETVYTYLPVFGIGDRDLSLGGSVPIAAGLTSRLTFHEFIVTRPRGPRTVWNADH</sequence>
<proteinExistence type="predicted"/>
<keyword evidence="1" id="KW-1133">Transmembrane helix</keyword>
<protein>
    <recommendedName>
        <fullName evidence="4">Pilus assembly protein</fullName>
    </recommendedName>
</protein>
<reference evidence="2 3" key="1">
    <citation type="submission" date="2019-01" db="EMBL/GenBank/DDBJ databases">
        <title>Sinorhodobacter populi sp. nov. isolated from the symptomatic bark tissue of Populus euramericana canker.</title>
        <authorList>
            <person name="Xu G."/>
        </authorList>
    </citation>
    <scope>NUCLEOTIDE SEQUENCE [LARGE SCALE GENOMIC DNA]</scope>
    <source>
        <strain evidence="2 3">SK2B-1</strain>
    </source>
</reference>
<dbReference type="RefSeq" id="WP_128207520.1">
    <property type="nucleotide sequence ID" value="NZ_JBHRSO010000011.1"/>
</dbReference>
<dbReference type="AlphaFoldDB" id="A0A443JU39"/>
<evidence type="ECO:0000256" key="1">
    <source>
        <dbReference type="SAM" id="Phobius"/>
    </source>
</evidence>
<dbReference type="EMBL" id="SAUZ01000002">
    <property type="protein sequence ID" value="RWR24030.1"/>
    <property type="molecule type" value="Genomic_DNA"/>
</dbReference>
<keyword evidence="1" id="KW-0472">Membrane</keyword>
<dbReference type="Proteomes" id="UP000284476">
    <property type="component" value="Unassembled WGS sequence"/>
</dbReference>